<accession>A0A5K7XFS9</accession>
<feature type="transmembrane region" description="Helical" evidence="9">
    <location>
        <begin position="348"/>
        <end position="370"/>
    </location>
</feature>
<evidence type="ECO:0000256" key="4">
    <source>
        <dbReference type="ARBA" id="ARBA00022692"/>
    </source>
</evidence>
<dbReference type="InterPro" id="IPR036739">
    <property type="entry name" value="SLC41_membr_dom_sf"/>
</dbReference>
<dbReference type="KEGG" id="lpav:PLANPX_2705"/>
<dbReference type="InterPro" id="IPR038076">
    <property type="entry name" value="MgtE_N_sf"/>
</dbReference>
<evidence type="ECO:0000256" key="5">
    <source>
        <dbReference type="ARBA" id="ARBA00022842"/>
    </source>
</evidence>
<keyword evidence="9" id="KW-1003">Cell membrane</keyword>
<comment type="subcellular location">
    <subcellularLocation>
        <location evidence="9">Cell membrane</location>
        <topology evidence="9">Multi-pass membrane protein</topology>
    </subcellularLocation>
    <subcellularLocation>
        <location evidence="1">Membrane</location>
        <topology evidence="1">Multi-pass membrane protein</topology>
    </subcellularLocation>
</comment>
<dbReference type="PROSITE" id="PS51371">
    <property type="entry name" value="CBS"/>
    <property type="match status" value="2"/>
</dbReference>
<dbReference type="SMART" id="SM00116">
    <property type="entry name" value="CBS"/>
    <property type="match status" value="2"/>
</dbReference>
<dbReference type="NCBIfam" id="TIGR00400">
    <property type="entry name" value="mgtE"/>
    <property type="match status" value="1"/>
</dbReference>
<gene>
    <name evidence="11" type="ORF">PLANPX_2705</name>
</gene>
<dbReference type="Pfam" id="PF03448">
    <property type="entry name" value="MgtE_N"/>
    <property type="match status" value="1"/>
</dbReference>
<organism evidence="11 12">
    <name type="scientific">Lacipirellula parvula</name>
    <dbReference type="NCBI Taxonomy" id="2650471"/>
    <lineage>
        <taxon>Bacteria</taxon>
        <taxon>Pseudomonadati</taxon>
        <taxon>Planctomycetota</taxon>
        <taxon>Planctomycetia</taxon>
        <taxon>Pirellulales</taxon>
        <taxon>Lacipirellulaceae</taxon>
        <taxon>Lacipirellula</taxon>
    </lineage>
</organism>
<dbReference type="SMART" id="SM00924">
    <property type="entry name" value="MgtE_N"/>
    <property type="match status" value="1"/>
</dbReference>
<comment type="similarity">
    <text evidence="2 9">Belongs to the SLC41A transporter family.</text>
</comment>
<feature type="transmembrane region" description="Helical" evidence="9">
    <location>
        <begin position="306"/>
        <end position="327"/>
    </location>
</feature>
<dbReference type="InterPro" id="IPR006669">
    <property type="entry name" value="MgtE_transporter"/>
</dbReference>
<keyword evidence="12" id="KW-1185">Reference proteome</keyword>
<feature type="domain" description="CBS" evidence="10">
    <location>
        <begin position="190"/>
        <end position="246"/>
    </location>
</feature>
<dbReference type="EMBL" id="AP021861">
    <property type="protein sequence ID" value="BBO33093.1"/>
    <property type="molecule type" value="Genomic_DNA"/>
</dbReference>
<keyword evidence="4 9" id="KW-0812">Transmembrane</keyword>
<keyword evidence="5 9" id="KW-0460">Magnesium</keyword>
<feature type="transmembrane region" description="Helical" evidence="9">
    <location>
        <begin position="415"/>
        <end position="438"/>
    </location>
</feature>
<evidence type="ECO:0000313" key="11">
    <source>
        <dbReference type="EMBL" id="BBO33093.1"/>
    </source>
</evidence>
<reference evidence="12" key="1">
    <citation type="submission" date="2019-10" db="EMBL/GenBank/DDBJ databases">
        <title>Lacipirellula parvula gen. nov., sp. nov., representing a lineage of planctomycetes widespread in freshwater anoxic habitats, and description of the family Lacipirellulaceae.</title>
        <authorList>
            <person name="Dedysh S.N."/>
            <person name="Kulichevskaya I.S."/>
            <person name="Beletsky A.V."/>
            <person name="Rakitin A.L."/>
            <person name="Mardanov A.V."/>
            <person name="Ivanova A.A."/>
            <person name="Saltykova V.X."/>
            <person name="Rijpstra W.I.C."/>
            <person name="Sinninghe Damste J.S."/>
            <person name="Ravin N.V."/>
        </authorList>
    </citation>
    <scope>NUCLEOTIDE SEQUENCE [LARGE SCALE GENOMIC DNA]</scope>
    <source>
        <strain evidence="12">PX69</strain>
    </source>
</reference>
<dbReference type="Pfam" id="PF00571">
    <property type="entry name" value="CBS"/>
    <property type="match status" value="2"/>
</dbReference>
<feature type="domain" description="CBS" evidence="10">
    <location>
        <begin position="124"/>
        <end position="189"/>
    </location>
</feature>
<keyword evidence="9" id="KW-0479">Metal-binding</keyword>
<dbReference type="PANTHER" id="PTHR43773:SF1">
    <property type="entry name" value="MAGNESIUM TRANSPORTER MGTE"/>
    <property type="match status" value="1"/>
</dbReference>
<proteinExistence type="inferred from homology"/>
<dbReference type="GO" id="GO:0015095">
    <property type="term" value="F:magnesium ion transmembrane transporter activity"/>
    <property type="evidence" value="ECO:0007669"/>
    <property type="project" value="UniProtKB-UniRule"/>
</dbReference>
<evidence type="ECO:0000256" key="6">
    <source>
        <dbReference type="ARBA" id="ARBA00022989"/>
    </source>
</evidence>
<evidence type="ECO:0000256" key="9">
    <source>
        <dbReference type="RuleBase" id="RU362011"/>
    </source>
</evidence>
<sequence>MLATHDAAGLEDFCDAMHPARAAEFMEGLTAAETWEVLQAAEPTERVEIFEYLDGERQVEILQTAPPEETCQVIARMAPDDRVDLLKLIDPAIVERLLPLLPSEERRDITRLSQYPEGTAGSLMTTSVARLPESVTVGQALEEIALQTKNHETIYYIYIVDAENHLRGLITARQLLMHLGTPDENVTDLMQRDLVTVEATDDQEVVASKVADYNFMAIPVVDHEHHLVGIITHDDVIDVLREEAEEDAYRAGAIAPLQETYLNTPIHTLSWKRGMWLSALLAASFLTVYALQSFHETLDAVKWLPLFLPLIVSCGGNSGGQSATLIITSLTGGDLTLKDWWRVLRRELLMGLLLGAWLGAIAYMGALLVVDGPTPVDKLVVPITLLLVVTCSTIVGGALPLIFKRLGLDPALMSNPFVAGIIDITGIVIYMSICWLMLAEI</sequence>
<dbReference type="Pfam" id="PF01769">
    <property type="entry name" value="MgtE"/>
    <property type="match status" value="1"/>
</dbReference>
<keyword evidence="6 9" id="KW-1133">Transmembrane helix</keyword>
<dbReference type="SUPFAM" id="SSF54631">
    <property type="entry name" value="CBS-domain pair"/>
    <property type="match status" value="1"/>
</dbReference>
<dbReference type="InterPro" id="IPR006668">
    <property type="entry name" value="Mg_transptr_MgtE_intracell_dom"/>
</dbReference>
<dbReference type="Proteomes" id="UP000326837">
    <property type="component" value="Chromosome"/>
</dbReference>
<keyword evidence="3 9" id="KW-0813">Transport</keyword>
<dbReference type="GO" id="GO:0046872">
    <property type="term" value="F:metal ion binding"/>
    <property type="evidence" value="ECO:0007669"/>
    <property type="project" value="UniProtKB-KW"/>
</dbReference>
<dbReference type="SUPFAM" id="SSF158791">
    <property type="entry name" value="MgtE N-terminal domain-like"/>
    <property type="match status" value="1"/>
</dbReference>
<dbReference type="GO" id="GO:0005886">
    <property type="term" value="C:plasma membrane"/>
    <property type="evidence" value="ECO:0007669"/>
    <property type="project" value="UniProtKB-SubCell"/>
</dbReference>
<dbReference type="Gene3D" id="1.25.60.10">
    <property type="entry name" value="MgtE N-terminal domain-like"/>
    <property type="match status" value="1"/>
</dbReference>
<dbReference type="InterPro" id="IPR046342">
    <property type="entry name" value="CBS_dom_sf"/>
</dbReference>
<feature type="transmembrane region" description="Helical" evidence="9">
    <location>
        <begin position="275"/>
        <end position="294"/>
    </location>
</feature>
<evidence type="ECO:0000313" key="12">
    <source>
        <dbReference type="Proteomes" id="UP000326837"/>
    </source>
</evidence>
<comment type="subunit">
    <text evidence="9">Homodimer.</text>
</comment>
<evidence type="ECO:0000256" key="1">
    <source>
        <dbReference type="ARBA" id="ARBA00004141"/>
    </source>
</evidence>
<comment type="function">
    <text evidence="9">Acts as a magnesium transporter.</text>
</comment>
<evidence type="ECO:0000256" key="2">
    <source>
        <dbReference type="ARBA" id="ARBA00009749"/>
    </source>
</evidence>
<dbReference type="SUPFAM" id="SSF161093">
    <property type="entry name" value="MgtE membrane domain-like"/>
    <property type="match status" value="1"/>
</dbReference>
<evidence type="ECO:0000256" key="3">
    <source>
        <dbReference type="ARBA" id="ARBA00022448"/>
    </source>
</evidence>
<evidence type="ECO:0000256" key="8">
    <source>
        <dbReference type="PROSITE-ProRule" id="PRU00703"/>
    </source>
</evidence>
<evidence type="ECO:0000256" key="7">
    <source>
        <dbReference type="ARBA" id="ARBA00023136"/>
    </source>
</evidence>
<name>A0A5K7XFS9_9BACT</name>
<dbReference type="AlphaFoldDB" id="A0A5K7XFS9"/>
<dbReference type="PANTHER" id="PTHR43773">
    <property type="entry name" value="MAGNESIUM TRANSPORTER MGTE"/>
    <property type="match status" value="1"/>
</dbReference>
<keyword evidence="7 9" id="KW-0472">Membrane</keyword>
<dbReference type="InterPro" id="IPR006667">
    <property type="entry name" value="SLC41_membr_dom"/>
</dbReference>
<dbReference type="InterPro" id="IPR000644">
    <property type="entry name" value="CBS_dom"/>
</dbReference>
<protein>
    <recommendedName>
        <fullName evidence="9">Magnesium transporter MgtE</fullName>
    </recommendedName>
</protein>
<feature type="transmembrane region" description="Helical" evidence="9">
    <location>
        <begin position="382"/>
        <end position="403"/>
    </location>
</feature>
<evidence type="ECO:0000259" key="10">
    <source>
        <dbReference type="PROSITE" id="PS51371"/>
    </source>
</evidence>
<keyword evidence="8" id="KW-0129">CBS domain</keyword>
<dbReference type="CDD" id="cd04606">
    <property type="entry name" value="CBS_pair_Mg_transporter"/>
    <property type="match status" value="1"/>
</dbReference>
<dbReference type="Gene3D" id="1.10.357.20">
    <property type="entry name" value="SLC41 divalent cation transporters, integral membrane domain"/>
    <property type="match status" value="1"/>
</dbReference>
<dbReference type="Gene3D" id="3.10.580.10">
    <property type="entry name" value="CBS-domain"/>
    <property type="match status" value="1"/>
</dbReference>